<evidence type="ECO:0000256" key="1">
    <source>
        <dbReference type="SAM" id="Phobius"/>
    </source>
</evidence>
<dbReference type="Pfam" id="PF07963">
    <property type="entry name" value="N_methyl"/>
    <property type="match status" value="1"/>
</dbReference>
<dbReference type="InterPro" id="IPR012902">
    <property type="entry name" value="N_methyl_site"/>
</dbReference>
<keyword evidence="1" id="KW-0472">Membrane</keyword>
<sequence>MIFKQLIKNKQGFTLVELLLATFIFTLMVFAVSGVYIAFNKSQIRTNSSQQLLNDSQYALEVIAKEIRNNTIIDYSPTTVDCGALIKTGTGTDNFDQCIILERSNGQTVAFARHSFIATPGSLRLYYLLLDCDQFYSSCTNININSSAATAILSPEVNNINLSALNFNILPSTNPYITGGPNQQPRVTINMNTAYISADPVKNVDHTFQTTVSSRVYKR</sequence>
<dbReference type="AlphaFoldDB" id="A0A1G2BVS1"/>
<protein>
    <recommendedName>
        <fullName evidence="4">Prepilin-type N-terminal cleavage/methylation domain-containing protein</fullName>
    </recommendedName>
</protein>
<gene>
    <name evidence="2" type="ORF">A2406_01230</name>
</gene>
<dbReference type="Proteomes" id="UP000177626">
    <property type="component" value="Unassembled WGS sequence"/>
</dbReference>
<keyword evidence="1" id="KW-0812">Transmembrane</keyword>
<accession>A0A1G2BVS1</accession>
<proteinExistence type="predicted"/>
<reference evidence="2 3" key="1">
    <citation type="journal article" date="2016" name="Nat. Commun.">
        <title>Thousands of microbial genomes shed light on interconnected biogeochemical processes in an aquifer system.</title>
        <authorList>
            <person name="Anantharaman K."/>
            <person name="Brown C.T."/>
            <person name="Hug L.A."/>
            <person name="Sharon I."/>
            <person name="Castelle C.J."/>
            <person name="Probst A.J."/>
            <person name="Thomas B.C."/>
            <person name="Singh A."/>
            <person name="Wilkins M.J."/>
            <person name="Karaoz U."/>
            <person name="Brodie E.L."/>
            <person name="Williams K.H."/>
            <person name="Hubbard S.S."/>
            <person name="Banfield J.F."/>
        </authorList>
    </citation>
    <scope>NUCLEOTIDE SEQUENCE [LARGE SCALE GENOMIC DNA]</scope>
</reference>
<evidence type="ECO:0000313" key="2">
    <source>
        <dbReference type="EMBL" id="OGY93265.1"/>
    </source>
</evidence>
<dbReference type="EMBL" id="MHKQ01000025">
    <property type="protein sequence ID" value="OGY93265.1"/>
    <property type="molecule type" value="Genomic_DNA"/>
</dbReference>
<dbReference type="NCBIfam" id="TIGR02532">
    <property type="entry name" value="IV_pilin_GFxxxE"/>
    <property type="match status" value="1"/>
</dbReference>
<feature type="transmembrane region" description="Helical" evidence="1">
    <location>
        <begin position="12"/>
        <end position="39"/>
    </location>
</feature>
<evidence type="ECO:0008006" key="4">
    <source>
        <dbReference type="Google" id="ProtNLM"/>
    </source>
</evidence>
<organism evidence="2 3">
    <name type="scientific">Candidatus Komeilibacteria bacterium RIFOXYC1_FULL_37_11</name>
    <dbReference type="NCBI Taxonomy" id="1798555"/>
    <lineage>
        <taxon>Bacteria</taxon>
        <taxon>Candidatus Komeiliibacteriota</taxon>
    </lineage>
</organism>
<keyword evidence="1" id="KW-1133">Transmembrane helix</keyword>
<evidence type="ECO:0000313" key="3">
    <source>
        <dbReference type="Proteomes" id="UP000177626"/>
    </source>
</evidence>
<name>A0A1G2BVS1_9BACT</name>
<comment type="caution">
    <text evidence="2">The sequence shown here is derived from an EMBL/GenBank/DDBJ whole genome shotgun (WGS) entry which is preliminary data.</text>
</comment>
<dbReference type="PROSITE" id="PS00409">
    <property type="entry name" value="PROKAR_NTER_METHYL"/>
    <property type="match status" value="1"/>
</dbReference>